<dbReference type="AlphaFoldDB" id="A0A4R2L5P8"/>
<evidence type="ECO:0000313" key="2">
    <source>
        <dbReference type="Proteomes" id="UP000294919"/>
    </source>
</evidence>
<comment type="caution">
    <text evidence="1">The sequence shown here is derived from an EMBL/GenBank/DDBJ whole genome shotgun (WGS) entry which is preliminary data.</text>
</comment>
<proteinExistence type="predicted"/>
<reference evidence="1 2" key="1">
    <citation type="submission" date="2019-03" db="EMBL/GenBank/DDBJ databases">
        <title>Genomic Encyclopedia of Type Strains, Phase IV (KMG-IV): sequencing the most valuable type-strain genomes for metagenomic binning, comparative biology and taxonomic classification.</title>
        <authorList>
            <person name="Goeker M."/>
        </authorList>
    </citation>
    <scope>NUCLEOTIDE SEQUENCE [LARGE SCALE GENOMIC DNA]</scope>
    <source>
        <strain evidence="1 2">DSM 102940</strain>
    </source>
</reference>
<accession>A0A4R2L5P8</accession>
<organism evidence="1 2">
    <name type="scientific">Marinisporobacter balticus</name>
    <dbReference type="NCBI Taxonomy" id="2018667"/>
    <lineage>
        <taxon>Bacteria</taxon>
        <taxon>Bacillati</taxon>
        <taxon>Bacillota</taxon>
        <taxon>Clostridia</taxon>
        <taxon>Peptostreptococcales</taxon>
        <taxon>Thermotaleaceae</taxon>
        <taxon>Marinisporobacter</taxon>
    </lineage>
</organism>
<dbReference type="EMBL" id="SLWV01000002">
    <property type="protein sequence ID" value="TCO79369.1"/>
    <property type="molecule type" value="Genomic_DNA"/>
</dbReference>
<dbReference type="Proteomes" id="UP000294919">
    <property type="component" value="Unassembled WGS sequence"/>
</dbReference>
<name>A0A4R2L5P8_9FIRM</name>
<evidence type="ECO:0008006" key="3">
    <source>
        <dbReference type="Google" id="ProtNLM"/>
    </source>
</evidence>
<evidence type="ECO:0000313" key="1">
    <source>
        <dbReference type="EMBL" id="TCO79369.1"/>
    </source>
</evidence>
<keyword evidence="2" id="KW-1185">Reference proteome</keyword>
<protein>
    <recommendedName>
        <fullName evidence="3">DUF1858 domain-containing protein</fullName>
    </recommendedName>
</protein>
<dbReference type="SUPFAM" id="SSF140683">
    <property type="entry name" value="SP0561-like"/>
    <property type="match status" value="1"/>
</dbReference>
<dbReference type="Gene3D" id="1.10.3910.10">
    <property type="entry name" value="SP0561-like"/>
    <property type="match status" value="1"/>
</dbReference>
<dbReference type="InterPro" id="IPR038062">
    <property type="entry name" value="ScdA-like_N_sf"/>
</dbReference>
<sequence>MMDRDTVINDILIKHPQVEEVFKEFGIRCFG</sequence>
<gene>
    <name evidence="1" type="ORF">EV214_10287</name>
</gene>